<feature type="region of interest" description="Disordered" evidence="1">
    <location>
        <begin position="24"/>
        <end position="51"/>
    </location>
</feature>
<feature type="compositionally biased region" description="Low complexity" evidence="1">
    <location>
        <begin position="39"/>
        <end position="51"/>
    </location>
</feature>
<evidence type="ECO:0000256" key="2">
    <source>
        <dbReference type="SAM" id="SignalP"/>
    </source>
</evidence>
<name>A0A5N5W2G0_STRMB</name>
<dbReference type="AlphaFoldDB" id="A0A5N5W2G0"/>
<dbReference type="OrthoDB" id="4328722at2"/>
<evidence type="ECO:0000256" key="1">
    <source>
        <dbReference type="SAM" id="MobiDB-lite"/>
    </source>
</evidence>
<evidence type="ECO:0000313" key="3">
    <source>
        <dbReference type="EMBL" id="KAB7835351.1"/>
    </source>
</evidence>
<accession>A0A5N5W2G0</accession>
<gene>
    <name evidence="3" type="ORF">FRZ00_27390</name>
</gene>
<protein>
    <recommendedName>
        <fullName evidence="5">Lipoprotein</fullName>
    </recommendedName>
</protein>
<dbReference type="Proteomes" id="UP000327000">
    <property type="component" value="Unassembled WGS sequence"/>
</dbReference>
<organism evidence="3 4">
    <name type="scientific">Streptomyces mobaraensis</name>
    <name type="common">Streptoverticillium mobaraense</name>
    <dbReference type="NCBI Taxonomy" id="35621"/>
    <lineage>
        <taxon>Bacteria</taxon>
        <taxon>Bacillati</taxon>
        <taxon>Actinomycetota</taxon>
        <taxon>Actinomycetes</taxon>
        <taxon>Kitasatosporales</taxon>
        <taxon>Streptomycetaceae</taxon>
        <taxon>Streptomyces</taxon>
    </lineage>
</organism>
<evidence type="ECO:0008006" key="5">
    <source>
        <dbReference type="Google" id="ProtNLM"/>
    </source>
</evidence>
<feature type="region of interest" description="Disordered" evidence="1">
    <location>
        <begin position="104"/>
        <end position="136"/>
    </location>
</feature>
<feature type="region of interest" description="Disordered" evidence="1">
    <location>
        <begin position="66"/>
        <end position="92"/>
    </location>
</feature>
<feature type="chain" id="PRO_5039094597" description="Lipoprotein" evidence="2">
    <location>
        <begin position="22"/>
        <end position="488"/>
    </location>
</feature>
<comment type="caution">
    <text evidence="3">The sequence shown here is derived from an EMBL/GenBank/DDBJ whole genome shotgun (WGS) entry which is preliminary data.</text>
</comment>
<dbReference type="PROSITE" id="PS51257">
    <property type="entry name" value="PROKAR_LIPOPROTEIN"/>
    <property type="match status" value="1"/>
</dbReference>
<feature type="signal peptide" evidence="2">
    <location>
        <begin position="1"/>
        <end position="21"/>
    </location>
</feature>
<keyword evidence="2" id="KW-0732">Signal</keyword>
<reference evidence="3 4" key="1">
    <citation type="journal article" date="2019" name="Microb. Cell Fact.">
        <title>Exploring novel herbicidin analogues by transcriptional regulator overexpression and MS/MS molecular networking.</title>
        <authorList>
            <person name="Shi Y."/>
            <person name="Gu R."/>
            <person name="Li Y."/>
            <person name="Wang X."/>
            <person name="Ren W."/>
            <person name="Li X."/>
            <person name="Wang L."/>
            <person name="Xie Y."/>
            <person name="Hong B."/>
        </authorList>
    </citation>
    <scope>NUCLEOTIDE SEQUENCE [LARGE SCALE GENOMIC DNA]</scope>
    <source>
        <strain evidence="3 4">US-43</strain>
    </source>
</reference>
<feature type="compositionally biased region" description="Polar residues" evidence="1">
    <location>
        <begin position="81"/>
        <end position="92"/>
    </location>
</feature>
<proteinExistence type="predicted"/>
<sequence>MRKRHKRVLFPALTAMSLAVAGCSSSGSEAADKPDDRAAAPAAAAPAAPQEQELAVAAAPLGSRAAAVAPGAPTDRPSAAPRQQQARTSTLKVASYDRATGRAVISGVTTAKPGTKPSAAPGAKPSGKPGTGPAAPAKTVAVGDVFASAPTPGAPNGVLAKVTKVVGTTDKGLEVRTAPATLPALLGDAKADGTVAVDPSAVQVKPLVPGVKVSWAKRGNLHFGPQGAKLPLGNLRVDVSAAVATAKGAPASAKASVDGFVQLAPEVDFSYDGRGTDGRAPGTASLALAGDWSAQWALKGQAAASTEGKPLRLPFAKLHAAPVVQVGPVPVVVNADLTCYLQVDADGKISVDVKQEVKGDFRVGGSYSRAKGWAPVSKSAMKGSPVRATVAAGGRVRAALGAEASVGLYGTVGVTGDLSPYLRAEGEVTAKASSDGKKSLNGKWGAFGGVDLNGALQLQLRIFGTPVFERKLPLPGLHREWKLAGSKG</sequence>
<evidence type="ECO:0000313" key="4">
    <source>
        <dbReference type="Proteomes" id="UP000327000"/>
    </source>
</evidence>
<dbReference type="RefSeq" id="WP_152265386.1">
    <property type="nucleotide sequence ID" value="NZ_VOKX01000108.1"/>
</dbReference>
<dbReference type="EMBL" id="VOKX01000108">
    <property type="protein sequence ID" value="KAB7835351.1"/>
    <property type="molecule type" value="Genomic_DNA"/>
</dbReference>
<keyword evidence="4" id="KW-1185">Reference proteome</keyword>